<dbReference type="Proteomes" id="UP001286313">
    <property type="component" value="Unassembled WGS sequence"/>
</dbReference>
<feature type="region of interest" description="Disordered" evidence="1">
    <location>
        <begin position="44"/>
        <end position="82"/>
    </location>
</feature>
<protein>
    <submittedName>
        <fullName evidence="2">Uncharacterized protein</fullName>
    </submittedName>
</protein>
<feature type="compositionally biased region" description="Basic and acidic residues" evidence="1">
    <location>
        <begin position="73"/>
        <end position="82"/>
    </location>
</feature>
<keyword evidence="3" id="KW-1185">Reference proteome</keyword>
<gene>
    <name evidence="2" type="ORF">Pcinc_043666</name>
</gene>
<comment type="caution">
    <text evidence="2">The sequence shown here is derived from an EMBL/GenBank/DDBJ whole genome shotgun (WGS) entry which is preliminary data.</text>
</comment>
<organism evidence="2 3">
    <name type="scientific">Petrolisthes cinctipes</name>
    <name type="common">Flat porcelain crab</name>
    <dbReference type="NCBI Taxonomy" id="88211"/>
    <lineage>
        <taxon>Eukaryota</taxon>
        <taxon>Metazoa</taxon>
        <taxon>Ecdysozoa</taxon>
        <taxon>Arthropoda</taxon>
        <taxon>Crustacea</taxon>
        <taxon>Multicrustacea</taxon>
        <taxon>Malacostraca</taxon>
        <taxon>Eumalacostraca</taxon>
        <taxon>Eucarida</taxon>
        <taxon>Decapoda</taxon>
        <taxon>Pleocyemata</taxon>
        <taxon>Anomura</taxon>
        <taxon>Galatheoidea</taxon>
        <taxon>Porcellanidae</taxon>
        <taxon>Petrolisthes</taxon>
    </lineage>
</organism>
<evidence type="ECO:0000313" key="2">
    <source>
        <dbReference type="EMBL" id="KAK3849586.1"/>
    </source>
</evidence>
<proteinExistence type="predicted"/>
<accession>A0AAE1BFI7</accession>
<dbReference type="AlphaFoldDB" id="A0AAE1BFI7"/>
<name>A0AAE1BFI7_PETCI</name>
<evidence type="ECO:0000256" key="1">
    <source>
        <dbReference type="SAM" id="MobiDB-lite"/>
    </source>
</evidence>
<sequence>MEPPMPYLITSWIKDALNVDPKKRPKSTKLVQILKKCMGKLEVGRHSIPSSKRKATTLDRSMSDAELTSAKKRREETKPPMS</sequence>
<reference evidence="2" key="1">
    <citation type="submission" date="2023-10" db="EMBL/GenBank/DDBJ databases">
        <title>Genome assemblies of two species of porcelain crab, Petrolisthes cinctipes and Petrolisthes manimaculis (Anomura: Porcellanidae).</title>
        <authorList>
            <person name="Angst P."/>
        </authorList>
    </citation>
    <scope>NUCLEOTIDE SEQUENCE</scope>
    <source>
        <strain evidence="2">PB745_01</strain>
        <tissue evidence="2">Gill</tissue>
    </source>
</reference>
<dbReference type="EMBL" id="JAWQEG010008818">
    <property type="protein sequence ID" value="KAK3849586.1"/>
    <property type="molecule type" value="Genomic_DNA"/>
</dbReference>
<evidence type="ECO:0000313" key="3">
    <source>
        <dbReference type="Proteomes" id="UP001286313"/>
    </source>
</evidence>